<name>A0ABW7C6R4_9CYAN</name>
<dbReference type="NCBIfam" id="NF041522">
    <property type="entry name" value="TPR_sll0314"/>
    <property type="match status" value="1"/>
</dbReference>
<dbReference type="InterPro" id="IPR011990">
    <property type="entry name" value="TPR-like_helical_dom_sf"/>
</dbReference>
<keyword evidence="1" id="KW-1133">Transmembrane helix</keyword>
<dbReference type="Pfam" id="PF13432">
    <property type="entry name" value="TPR_16"/>
    <property type="match status" value="1"/>
</dbReference>
<dbReference type="RefSeq" id="WP_393010879.1">
    <property type="nucleotide sequence ID" value="NZ_JAZAQF010000022.1"/>
</dbReference>
<feature type="transmembrane region" description="Helical" evidence="1">
    <location>
        <begin position="28"/>
        <end position="49"/>
    </location>
</feature>
<protein>
    <submittedName>
        <fullName evidence="2">Sll0314/Alr1548 family TPR repeat-containing protein</fullName>
    </submittedName>
</protein>
<organism evidence="2 3">
    <name type="scientific">Limnothrix redekei LRLZ20PSL1</name>
    <dbReference type="NCBI Taxonomy" id="3112953"/>
    <lineage>
        <taxon>Bacteria</taxon>
        <taxon>Bacillati</taxon>
        <taxon>Cyanobacteriota</taxon>
        <taxon>Cyanophyceae</taxon>
        <taxon>Pseudanabaenales</taxon>
        <taxon>Pseudanabaenaceae</taxon>
        <taxon>Limnothrix</taxon>
    </lineage>
</organism>
<dbReference type="SUPFAM" id="SSF48452">
    <property type="entry name" value="TPR-like"/>
    <property type="match status" value="1"/>
</dbReference>
<proteinExistence type="predicted"/>
<evidence type="ECO:0000256" key="1">
    <source>
        <dbReference type="SAM" id="Phobius"/>
    </source>
</evidence>
<reference evidence="3" key="1">
    <citation type="journal article" date="2024" name="Algal Res.">
        <title>Biochemical, toxicological and genomic investigation of a high-biomass producing Limnothrix strain isolated from Italian shallow drinking water reservoir.</title>
        <authorList>
            <person name="Simonazzi M."/>
            <person name="Shishido T.K."/>
            <person name="Delbaje E."/>
            <person name="Wahlsten M."/>
            <person name="Fewer D.P."/>
            <person name="Sivonen K."/>
            <person name="Pezzolesi L."/>
            <person name="Pistocchi R."/>
        </authorList>
    </citation>
    <scope>NUCLEOTIDE SEQUENCE [LARGE SCALE GENOMIC DNA]</scope>
    <source>
        <strain evidence="3">LRLZ20PSL1</strain>
    </source>
</reference>
<dbReference type="Proteomes" id="UP001604335">
    <property type="component" value="Unassembled WGS sequence"/>
</dbReference>
<comment type="caution">
    <text evidence="2">The sequence shown here is derived from an EMBL/GenBank/DDBJ whole genome shotgun (WGS) entry which is preliminary data.</text>
</comment>
<keyword evidence="3" id="KW-1185">Reference proteome</keyword>
<evidence type="ECO:0000313" key="3">
    <source>
        <dbReference type="Proteomes" id="UP001604335"/>
    </source>
</evidence>
<dbReference type="EMBL" id="JAZAQF010000022">
    <property type="protein sequence ID" value="MFG3816832.1"/>
    <property type="molecule type" value="Genomic_DNA"/>
</dbReference>
<sequence length="330" mass="36061">MDLGRFVAQGRSPVVADRARKRSTRPRLSRSLSISMAWLAGAIGLFWGWGALPAGADPFRSQNPRPVGDRAEAAFVMLFKNGNYPAARRLAQEAIAQEPQEPLGYALAGALAYLDGQWDQVQTAANQTLAAANTLKTTDALRGNLYIGVGHFLEGAFIVSEGGRGPLQGAPEALAKLSQVNEALDAAAAISPNDPELNLIRGSLDVLLADNLPFGNVDGAVNSLQRGSPDYVVDRLLAAIYRRRKNFSQAIASVDRSLAKSPQNPDLWHLKGQILYEQGRSSQNLDLLKQSEALFLQVLAQREQMPRAVIRHLEKNELRRVQREIRNLRG</sequence>
<keyword evidence="1" id="KW-0472">Membrane</keyword>
<evidence type="ECO:0000313" key="2">
    <source>
        <dbReference type="EMBL" id="MFG3816832.1"/>
    </source>
</evidence>
<keyword evidence="1" id="KW-0812">Transmembrane</keyword>
<dbReference type="InterPro" id="IPR048173">
    <property type="entry name" value="Sll0314-like"/>
</dbReference>
<gene>
    <name evidence="2" type="ORF">VPK24_04215</name>
</gene>
<dbReference type="Gene3D" id="1.25.40.10">
    <property type="entry name" value="Tetratricopeptide repeat domain"/>
    <property type="match status" value="2"/>
</dbReference>
<accession>A0ABW7C6R4</accession>